<dbReference type="EMBL" id="MWML01000619">
    <property type="protein sequence ID" value="TCG02930.1"/>
    <property type="molecule type" value="Genomic_DNA"/>
</dbReference>
<gene>
    <name evidence="4" type="ORF">BZM27_52205</name>
</gene>
<evidence type="ECO:0000256" key="3">
    <source>
        <dbReference type="ARBA" id="ARBA00023172"/>
    </source>
</evidence>
<dbReference type="AlphaFoldDB" id="A0A4R0X685"/>
<comment type="caution">
    <text evidence="4">The sequence shown here is derived from an EMBL/GenBank/DDBJ whole genome shotgun (WGS) entry which is preliminary data.</text>
</comment>
<organism evidence="4 5">
    <name type="scientific">Paraburkholderia steynii</name>
    <dbReference type="NCBI Taxonomy" id="1245441"/>
    <lineage>
        <taxon>Bacteria</taxon>
        <taxon>Pseudomonadati</taxon>
        <taxon>Pseudomonadota</taxon>
        <taxon>Betaproteobacteria</taxon>
        <taxon>Burkholderiales</taxon>
        <taxon>Burkholderiaceae</taxon>
        <taxon>Paraburkholderia</taxon>
    </lineage>
</organism>
<protein>
    <recommendedName>
        <fullName evidence="6">Tyr recombinase domain-containing protein</fullName>
    </recommendedName>
</protein>
<keyword evidence="5" id="KW-1185">Reference proteome</keyword>
<dbReference type="PANTHER" id="PTHR30629">
    <property type="entry name" value="PROPHAGE INTEGRASE"/>
    <property type="match status" value="1"/>
</dbReference>
<evidence type="ECO:0000313" key="4">
    <source>
        <dbReference type="EMBL" id="TCG02930.1"/>
    </source>
</evidence>
<dbReference type="InterPro" id="IPR011010">
    <property type="entry name" value="DNA_brk_join_enz"/>
</dbReference>
<dbReference type="GO" id="GO:0015074">
    <property type="term" value="P:DNA integration"/>
    <property type="evidence" value="ECO:0007669"/>
    <property type="project" value="UniProtKB-KW"/>
</dbReference>
<dbReference type="PANTHER" id="PTHR30629:SF2">
    <property type="entry name" value="PROPHAGE INTEGRASE INTS-RELATED"/>
    <property type="match status" value="1"/>
</dbReference>
<dbReference type="Gene3D" id="1.10.443.10">
    <property type="entry name" value="Intergrase catalytic core"/>
    <property type="match status" value="1"/>
</dbReference>
<comment type="similarity">
    <text evidence="1">Belongs to the 'phage' integrase family.</text>
</comment>
<dbReference type="GO" id="GO:0003677">
    <property type="term" value="F:DNA binding"/>
    <property type="evidence" value="ECO:0007669"/>
    <property type="project" value="InterPro"/>
</dbReference>
<name>A0A4R0X685_9BURK</name>
<keyword evidence="3" id="KW-0233">DNA recombination</keyword>
<accession>A0A4R0X685</accession>
<proteinExistence type="inferred from homology"/>
<evidence type="ECO:0008006" key="6">
    <source>
        <dbReference type="Google" id="ProtNLM"/>
    </source>
</evidence>
<sequence>AIRGGQEGCRRRDGERERTLSSNEICALPQALDLRNLLDTTKHALMLILATNARVGEVIKARKQDVDLELKIWRVPATNAKTRTPTSFSFPTLPCGMYRNSWRCQTVKNGCYPPFGERVNRKPTSASKA</sequence>
<evidence type="ECO:0000256" key="2">
    <source>
        <dbReference type="ARBA" id="ARBA00022908"/>
    </source>
</evidence>
<keyword evidence="2" id="KW-0229">DNA integration</keyword>
<dbReference type="SUPFAM" id="SSF56349">
    <property type="entry name" value="DNA breaking-rejoining enzymes"/>
    <property type="match status" value="1"/>
</dbReference>
<dbReference type="InterPro" id="IPR050808">
    <property type="entry name" value="Phage_Integrase"/>
</dbReference>
<dbReference type="GO" id="GO:0006310">
    <property type="term" value="P:DNA recombination"/>
    <property type="evidence" value="ECO:0007669"/>
    <property type="project" value="UniProtKB-KW"/>
</dbReference>
<evidence type="ECO:0000313" key="5">
    <source>
        <dbReference type="Proteomes" id="UP000294200"/>
    </source>
</evidence>
<evidence type="ECO:0000256" key="1">
    <source>
        <dbReference type="ARBA" id="ARBA00008857"/>
    </source>
</evidence>
<dbReference type="InterPro" id="IPR013762">
    <property type="entry name" value="Integrase-like_cat_sf"/>
</dbReference>
<feature type="non-terminal residue" evidence="4">
    <location>
        <position position="1"/>
    </location>
</feature>
<reference evidence="4 5" key="1">
    <citation type="submission" date="2017-02" db="EMBL/GenBank/DDBJ databases">
        <title>Paraburkholderia sophoroidis sp. nov. and Paraburkholderia steynii sp. nov. rhizobial symbionts of the fynbos legume Hypocalyptus sophoroides.</title>
        <authorList>
            <person name="Steenkamp E.T."/>
            <person name="Beukes C.W."/>
            <person name="Van Zyl E."/>
            <person name="Avontuur J."/>
            <person name="Chan W.Y."/>
            <person name="Hassen A."/>
            <person name="Palmer M."/>
            <person name="Mthombeni L."/>
            <person name="Phalane F."/>
            <person name="Sereme K."/>
            <person name="Venter S.N."/>
        </authorList>
    </citation>
    <scope>NUCLEOTIDE SEQUENCE [LARGE SCALE GENOMIC DNA]</scope>
    <source>
        <strain evidence="4 5">HC1.1ba</strain>
    </source>
</reference>
<dbReference type="Proteomes" id="UP000294200">
    <property type="component" value="Unassembled WGS sequence"/>
</dbReference>